<evidence type="ECO:0000313" key="7">
    <source>
        <dbReference type="Proteomes" id="UP000199576"/>
    </source>
</evidence>
<dbReference type="SUPFAM" id="SSF53850">
    <property type="entry name" value="Periplasmic binding protein-like II"/>
    <property type="match status" value="1"/>
</dbReference>
<dbReference type="Proteomes" id="UP000199576">
    <property type="component" value="Chromosome I"/>
</dbReference>
<dbReference type="EMBL" id="LT629753">
    <property type="protein sequence ID" value="SDS34733.1"/>
    <property type="molecule type" value="Genomic_DNA"/>
</dbReference>
<dbReference type="Pfam" id="PF00126">
    <property type="entry name" value="HTH_1"/>
    <property type="match status" value="1"/>
</dbReference>
<dbReference type="Gene3D" id="1.10.10.10">
    <property type="entry name" value="Winged helix-like DNA-binding domain superfamily/Winged helix DNA-binding domain"/>
    <property type="match status" value="1"/>
</dbReference>
<dbReference type="InterPro" id="IPR000847">
    <property type="entry name" value="LysR_HTH_N"/>
</dbReference>
<dbReference type="Gene3D" id="3.40.190.290">
    <property type="match status" value="1"/>
</dbReference>
<gene>
    <name evidence="6" type="ORF">SAMN04490182_1328</name>
</gene>
<dbReference type="PANTHER" id="PTHR30419">
    <property type="entry name" value="HTH-TYPE TRANSCRIPTIONAL REGULATOR YBHD"/>
    <property type="match status" value="1"/>
</dbReference>
<evidence type="ECO:0000256" key="4">
    <source>
        <dbReference type="ARBA" id="ARBA00023163"/>
    </source>
</evidence>
<comment type="similarity">
    <text evidence="1">Belongs to the LysR transcriptional regulatory family.</text>
</comment>
<name>A0ABY0UAI6_PSECE</name>
<evidence type="ECO:0000256" key="2">
    <source>
        <dbReference type="ARBA" id="ARBA00023015"/>
    </source>
</evidence>
<accession>A0ABY0UAI6</accession>
<dbReference type="GO" id="GO:0003677">
    <property type="term" value="F:DNA binding"/>
    <property type="evidence" value="ECO:0007669"/>
    <property type="project" value="UniProtKB-KW"/>
</dbReference>
<dbReference type="PROSITE" id="PS50931">
    <property type="entry name" value="HTH_LYSR"/>
    <property type="match status" value="1"/>
</dbReference>
<dbReference type="InterPro" id="IPR050950">
    <property type="entry name" value="HTH-type_LysR_regulators"/>
</dbReference>
<keyword evidence="3 6" id="KW-0238">DNA-binding</keyword>
<dbReference type="InterPro" id="IPR005119">
    <property type="entry name" value="LysR_subst-bd"/>
</dbReference>
<keyword evidence="2" id="KW-0805">Transcription regulation</keyword>
<organism evidence="6 7">
    <name type="scientific">Pseudomonas cedrina</name>
    <dbReference type="NCBI Taxonomy" id="651740"/>
    <lineage>
        <taxon>Bacteria</taxon>
        <taxon>Pseudomonadati</taxon>
        <taxon>Pseudomonadota</taxon>
        <taxon>Gammaproteobacteria</taxon>
        <taxon>Pseudomonadales</taxon>
        <taxon>Pseudomonadaceae</taxon>
        <taxon>Pseudomonas</taxon>
    </lineage>
</organism>
<evidence type="ECO:0000256" key="3">
    <source>
        <dbReference type="ARBA" id="ARBA00023125"/>
    </source>
</evidence>
<keyword evidence="4" id="KW-0804">Transcription</keyword>
<protein>
    <submittedName>
        <fullName evidence="6">DNA-binding transcriptional regulator, LysR family</fullName>
    </submittedName>
</protein>
<dbReference type="PRINTS" id="PR00039">
    <property type="entry name" value="HTHLYSR"/>
</dbReference>
<dbReference type="InterPro" id="IPR036390">
    <property type="entry name" value="WH_DNA-bd_sf"/>
</dbReference>
<dbReference type="SUPFAM" id="SSF46785">
    <property type="entry name" value="Winged helix' DNA-binding domain"/>
    <property type="match status" value="1"/>
</dbReference>
<evidence type="ECO:0000313" key="6">
    <source>
        <dbReference type="EMBL" id="SDS34733.1"/>
    </source>
</evidence>
<sequence>MALPLKAALGGEPGLKFRLPTPENQFPMSARILSETAVRYFLQVVNSGSISEAALRLHVVPSAISRQISRLESELEAPLFERQSRGVSLTSAGELLAGYARRTLLDAELVSNEIKALRQQAESMIKIACTEGFAPHFLPDAIAQFRLAGQQSSYQIKVASAQEVTRLVREGQVDIGLCFSLGAAKGIHVAYRQPAPVLALVAPSHPLAAQTGVTLKDIVSYPLALPGPNTTLRQLLDIYCSREGLIYKSIMDTDSLETLVKFAMSGSAVTFTGELFVRHRLKSQQLKALDVPEMADGARFIEIQTLARRQLSAPMESFIEHIKHVLQCAA</sequence>
<keyword evidence="7" id="KW-1185">Reference proteome</keyword>
<proteinExistence type="inferred from homology"/>
<evidence type="ECO:0000256" key="1">
    <source>
        <dbReference type="ARBA" id="ARBA00009437"/>
    </source>
</evidence>
<evidence type="ECO:0000259" key="5">
    <source>
        <dbReference type="PROSITE" id="PS50931"/>
    </source>
</evidence>
<dbReference type="Pfam" id="PF03466">
    <property type="entry name" value="LysR_substrate"/>
    <property type="match status" value="1"/>
</dbReference>
<feature type="domain" description="HTH lysR-type" evidence="5">
    <location>
        <begin position="33"/>
        <end position="90"/>
    </location>
</feature>
<reference evidence="6 7" key="1">
    <citation type="submission" date="2016-10" db="EMBL/GenBank/DDBJ databases">
        <authorList>
            <person name="Varghese N."/>
            <person name="Submissions S."/>
        </authorList>
    </citation>
    <scope>NUCLEOTIDE SEQUENCE [LARGE SCALE GENOMIC DNA]</scope>
    <source>
        <strain evidence="6 7">BS2981</strain>
    </source>
</reference>
<dbReference type="InterPro" id="IPR036388">
    <property type="entry name" value="WH-like_DNA-bd_sf"/>
</dbReference>